<dbReference type="EMBL" id="VOPW01000001">
    <property type="protein sequence ID" value="TXC65680.1"/>
    <property type="molecule type" value="Genomic_DNA"/>
</dbReference>
<dbReference type="InterPro" id="IPR011049">
    <property type="entry name" value="Serralysin-like_metalloprot_C"/>
</dbReference>
<dbReference type="InterPro" id="IPR018511">
    <property type="entry name" value="Hemolysin-typ_Ca-bd_CS"/>
</dbReference>
<dbReference type="Gene3D" id="2.150.10.10">
    <property type="entry name" value="Serralysin-like metalloprotease, C-terminal"/>
    <property type="match status" value="1"/>
</dbReference>
<gene>
    <name evidence="1" type="ORF">FSC37_05330</name>
</gene>
<name>A0A5C6TZK6_9BURK</name>
<sequence>MLFGGAGADIITGGAGADRIQGGAGSDTLTGGAGSDVFAWTLADRGTTAAPPQDTITDFNVATPAAGGDVLDLRDLLSGENAGNLANFIHFSTDGTSTTIQISSTGAFSGSNYGTATDQTIVLQNVNLFSGGLSTDQQIIQDLLNKSKLVVDG</sequence>
<reference evidence="1 2" key="1">
    <citation type="submission" date="2019-08" db="EMBL/GenBank/DDBJ databases">
        <authorList>
            <person name="Khan S.A."/>
            <person name="Jeon C.O."/>
            <person name="Jeong S.E."/>
        </authorList>
    </citation>
    <scope>NUCLEOTIDE SEQUENCE [LARGE SCALE GENOMIC DNA]</scope>
    <source>
        <strain evidence="2">IMCC1728</strain>
    </source>
</reference>
<dbReference type="AlphaFoldDB" id="A0A5C6TZK6"/>
<dbReference type="GO" id="GO:0005509">
    <property type="term" value="F:calcium ion binding"/>
    <property type="evidence" value="ECO:0007669"/>
    <property type="project" value="InterPro"/>
</dbReference>
<dbReference type="SUPFAM" id="SSF51120">
    <property type="entry name" value="beta-Roll"/>
    <property type="match status" value="1"/>
</dbReference>
<dbReference type="InterPro" id="IPR019960">
    <property type="entry name" value="T1SS_VCA0849"/>
</dbReference>
<dbReference type="PRINTS" id="PR00313">
    <property type="entry name" value="CABNDNGRPT"/>
</dbReference>
<dbReference type="InterPro" id="IPR001343">
    <property type="entry name" value="Hemolysn_Ca-bd"/>
</dbReference>
<dbReference type="NCBIfam" id="TIGR03661">
    <property type="entry name" value="T1SS_VCA0849"/>
    <property type="match status" value="1"/>
</dbReference>
<comment type="caution">
    <text evidence="1">The sequence shown here is derived from an EMBL/GenBank/DDBJ whole genome shotgun (WGS) entry which is preliminary data.</text>
</comment>
<dbReference type="Proteomes" id="UP000321832">
    <property type="component" value="Unassembled WGS sequence"/>
</dbReference>
<dbReference type="Pfam" id="PF00353">
    <property type="entry name" value="HemolysinCabind"/>
    <property type="match status" value="1"/>
</dbReference>
<keyword evidence="2" id="KW-1185">Reference proteome</keyword>
<evidence type="ECO:0000313" key="1">
    <source>
        <dbReference type="EMBL" id="TXC65680.1"/>
    </source>
</evidence>
<proteinExistence type="predicted"/>
<protein>
    <submittedName>
        <fullName evidence="1">Type I secretion C-terminal target domain-containing protein</fullName>
    </submittedName>
</protein>
<organism evidence="1 2">
    <name type="scientific">Piscinibacter aquaticus</name>
    <dbReference type="NCBI Taxonomy" id="392597"/>
    <lineage>
        <taxon>Bacteria</taxon>
        <taxon>Pseudomonadati</taxon>
        <taxon>Pseudomonadota</taxon>
        <taxon>Betaproteobacteria</taxon>
        <taxon>Burkholderiales</taxon>
        <taxon>Sphaerotilaceae</taxon>
        <taxon>Piscinibacter</taxon>
    </lineage>
</organism>
<dbReference type="PROSITE" id="PS00330">
    <property type="entry name" value="HEMOLYSIN_CALCIUM"/>
    <property type="match status" value="2"/>
</dbReference>
<evidence type="ECO:0000313" key="2">
    <source>
        <dbReference type="Proteomes" id="UP000321832"/>
    </source>
</evidence>
<accession>A0A5C6TZK6</accession>